<comment type="caution">
    <text evidence="1">The sequence shown here is derived from an EMBL/GenBank/DDBJ whole genome shotgun (WGS) entry which is preliminary data.</text>
</comment>
<sequence>MTHVERVQAHFNNKCAKRACQSTVAINFPSALSDSVQDQFEKMLALWPYSMEMVLNKVAHDSCATALKMLHLGAKVPSQHALRGLCSTSAIRSRWISCM</sequence>
<evidence type="ECO:0000313" key="1">
    <source>
        <dbReference type="EMBL" id="OWZ00981.1"/>
    </source>
</evidence>
<accession>A0A225V6A3</accession>
<organism evidence="1 2">
    <name type="scientific">Phytophthora megakarya</name>
    <dbReference type="NCBI Taxonomy" id="4795"/>
    <lineage>
        <taxon>Eukaryota</taxon>
        <taxon>Sar</taxon>
        <taxon>Stramenopiles</taxon>
        <taxon>Oomycota</taxon>
        <taxon>Peronosporomycetes</taxon>
        <taxon>Peronosporales</taxon>
        <taxon>Peronosporaceae</taxon>
        <taxon>Phytophthora</taxon>
    </lineage>
</organism>
<proteinExistence type="predicted"/>
<dbReference type="EMBL" id="NBNE01007189">
    <property type="protein sequence ID" value="OWZ00981.1"/>
    <property type="molecule type" value="Genomic_DNA"/>
</dbReference>
<dbReference type="AlphaFoldDB" id="A0A225V6A3"/>
<dbReference type="Proteomes" id="UP000198211">
    <property type="component" value="Unassembled WGS sequence"/>
</dbReference>
<reference evidence="2" key="1">
    <citation type="submission" date="2017-03" db="EMBL/GenBank/DDBJ databases">
        <title>Phytopthora megakarya and P. palmivora, two closely related causual agents of cacao black pod achieved similar genome size and gene model numbers by different mechanisms.</title>
        <authorList>
            <person name="Ali S."/>
            <person name="Shao J."/>
            <person name="Larry D.J."/>
            <person name="Kronmiller B."/>
            <person name="Shen D."/>
            <person name="Strem M.D."/>
            <person name="Melnick R.L."/>
            <person name="Guiltinan M.J."/>
            <person name="Tyler B.M."/>
            <person name="Meinhardt L.W."/>
            <person name="Bailey B.A."/>
        </authorList>
    </citation>
    <scope>NUCLEOTIDE SEQUENCE [LARGE SCALE GENOMIC DNA]</scope>
    <source>
        <strain evidence="2">zdho120</strain>
    </source>
</reference>
<evidence type="ECO:0000313" key="2">
    <source>
        <dbReference type="Proteomes" id="UP000198211"/>
    </source>
</evidence>
<name>A0A225V6A3_9STRA</name>
<gene>
    <name evidence="1" type="ORF">PHMEG_00027717</name>
</gene>
<keyword evidence="2" id="KW-1185">Reference proteome</keyword>
<protein>
    <submittedName>
        <fullName evidence="1">Transposase</fullName>
    </submittedName>
</protein>